<dbReference type="EMBL" id="SOZI01000026">
    <property type="protein sequence ID" value="TNY22350.1"/>
    <property type="molecule type" value="Genomic_DNA"/>
</dbReference>
<name>A0A5C5FZP4_9BASI</name>
<evidence type="ECO:0000313" key="5">
    <source>
        <dbReference type="Proteomes" id="UP000311382"/>
    </source>
</evidence>
<dbReference type="Pfam" id="PF04127">
    <property type="entry name" value="DFP"/>
    <property type="match status" value="1"/>
</dbReference>
<dbReference type="InterPro" id="IPR007085">
    <property type="entry name" value="DNA/pantothenate-metab_flavo_C"/>
</dbReference>
<dbReference type="InterPro" id="IPR035929">
    <property type="entry name" value="CoaB-like_sf"/>
</dbReference>
<gene>
    <name evidence="4" type="ORF">DMC30DRAFT_411039</name>
</gene>
<evidence type="ECO:0000313" key="4">
    <source>
        <dbReference type="EMBL" id="TNY22350.1"/>
    </source>
</evidence>
<dbReference type="OrthoDB" id="70224at2759"/>
<feature type="region of interest" description="Disordered" evidence="2">
    <location>
        <begin position="127"/>
        <end position="187"/>
    </location>
</feature>
<protein>
    <submittedName>
        <fullName evidence="4">DNA/pantothenate metabolism flavo protein</fullName>
    </submittedName>
</protein>
<evidence type="ECO:0000259" key="3">
    <source>
        <dbReference type="Pfam" id="PF04127"/>
    </source>
</evidence>
<dbReference type="Proteomes" id="UP000311382">
    <property type="component" value="Unassembled WGS sequence"/>
</dbReference>
<comment type="caution">
    <text evidence="4">The sequence shown here is derived from an EMBL/GenBank/DDBJ whole genome shotgun (WGS) entry which is preliminary data.</text>
</comment>
<reference evidence="4 5" key="1">
    <citation type="submission" date="2019-03" db="EMBL/GenBank/DDBJ databases">
        <title>Rhodosporidium diobovatum UCD-FST 08-225 genome sequencing, assembly, and annotation.</title>
        <authorList>
            <person name="Fakankun I.U."/>
            <person name="Fristensky B."/>
            <person name="Levin D.B."/>
        </authorList>
    </citation>
    <scope>NUCLEOTIDE SEQUENCE [LARGE SCALE GENOMIC DNA]</scope>
    <source>
        <strain evidence="4 5">UCD-FST 08-225</strain>
    </source>
</reference>
<dbReference type="GO" id="GO:0015937">
    <property type="term" value="P:coenzyme A biosynthetic process"/>
    <property type="evidence" value="ECO:0007669"/>
    <property type="project" value="UniProtKB-ARBA"/>
</dbReference>
<sequence length="400" mass="44336">MSEQFSAEQFFAQQPPPPRLQEHLDAVQVFVESNLRQGRRVVLVTSGGTTVPLEHNVVRFLDNFSAGTRGASSAEHFLRSGRYAVIFLHRQHSLQPFSRHYSHSTNPFLDLLDVVEGDHSATPECAGAQTVGKGKAPEMPPPQDGHLFPPIPAMHSPPTSPPSRTVPLDGVLGAPPPPPPPPARGEADDVSIQIRPQNLAPMLSLLRSYKLVQHLGLLQSIPFVTVSEYLWLLRGISRVMGQTRDQEGKALGRRGMYYLAAAVSDFFIPYTKMSEHKIQSGKGSLVIEMDQVPKVLKTMVDEWSNEGFIVSFKLETDPSILIPKARGALERYGHQIVVGNLLDTRKHEVVFVRREGEEWLRIPADAADKGSRGEVVKEIEEDIIEHLVTLHDRYVEGAGV</sequence>
<dbReference type="SUPFAM" id="SSF102645">
    <property type="entry name" value="CoaB-like"/>
    <property type="match status" value="2"/>
</dbReference>
<dbReference type="GO" id="GO:0003824">
    <property type="term" value="F:catalytic activity"/>
    <property type="evidence" value="ECO:0007669"/>
    <property type="project" value="UniProtKB-ARBA"/>
</dbReference>
<dbReference type="STRING" id="5288.A0A5C5FZP4"/>
<evidence type="ECO:0000256" key="2">
    <source>
        <dbReference type="SAM" id="MobiDB-lite"/>
    </source>
</evidence>
<feature type="compositionally biased region" description="Pro residues" evidence="2">
    <location>
        <begin position="174"/>
        <end position="183"/>
    </location>
</feature>
<evidence type="ECO:0000256" key="1">
    <source>
        <dbReference type="ARBA" id="ARBA00005703"/>
    </source>
</evidence>
<accession>A0A5C5FZP4</accession>
<comment type="similarity">
    <text evidence="1">Belongs to the PPC synthetase family.</text>
</comment>
<proteinExistence type="inferred from homology"/>
<organism evidence="4 5">
    <name type="scientific">Rhodotorula diobovata</name>
    <dbReference type="NCBI Taxonomy" id="5288"/>
    <lineage>
        <taxon>Eukaryota</taxon>
        <taxon>Fungi</taxon>
        <taxon>Dikarya</taxon>
        <taxon>Basidiomycota</taxon>
        <taxon>Pucciniomycotina</taxon>
        <taxon>Microbotryomycetes</taxon>
        <taxon>Sporidiobolales</taxon>
        <taxon>Sporidiobolaceae</taxon>
        <taxon>Rhodotorula</taxon>
    </lineage>
</organism>
<dbReference type="Gene3D" id="3.40.50.10300">
    <property type="entry name" value="CoaB-like"/>
    <property type="match status" value="1"/>
</dbReference>
<dbReference type="PANTHER" id="PTHR12290">
    <property type="entry name" value="CORNICHON-RELATED"/>
    <property type="match status" value="1"/>
</dbReference>
<feature type="domain" description="DNA/pantothenate metabolism flavoprotein C-terminal" evidence="3">
    <location>
        <begin position="256"/>
        <end position="346"/>
    </location>
</feature>
<keyword evidence="5" id="KW-1185">Reference proteome</keyword>
<dbReference type="AlphaFoldDB" id="A0A5C5FZP4"/>